<evidence type="ECO:0000313" key="15">
    <source>
        <dbReference type="Proteomes" id="UP001328107"/>
    </source>
</evidence>
<dbReference type="PRINTS" id="PR00252">
    <property type="entry name" value="NRIONCHANNEL"/>
</dbReference>
<dbReference type="CDD" id="cd19049">
    <property type="entry name" value="LGIC_TM_anion"/>
    <property type="match status" value="1"/>
</dbReference>
<evidence type="ECO:0000256" key="2">
    <source>
        <dbReference type="ARBA" id="ARBA00004236"/>
    </source>
</evidence>
<feature type="domain" description="Neurotransmitter-gated ion-channel transmembrane" evidence="13">
    <location>
        <begin position="329"/>
        <end position="579"/>
    </location>
</feature>
<reference evidence="15" key="1">
    <citation type="submission" date="2022-10" db="EMBL/GenBank/DDBJ databases">
        <title>Genome assembly of Pristionchus species.</title>
        <authorList>
            <person name="Yoshida K."/>
            <person name="Sommer R.J."/>
        </authorList>
    </citation>
    <scope>NUCLEOTIDE SEQUENCE [LARGE SCALE GENOMIC DNA]</scope>
    <source>
        <strain evidence="15">RS5460</strain>
    </source>
</reference>
<dbReference type="InterPro" id="IPR036719">
    <property type="entry name" value="Neuro-gated_channel_TM_sf"/>
</dbReference>
<dbReference type="PANTHER" id="PTHR18945">
    <property type="entry name" value="NEUROTRANSMITTER GATED ION CHANNEL"/>
    <property type="match status" value="1"/>
</dbReference>
<dbReference type="Gene3D" id="1.20.58.390">
    <property type="entry name" value="Neurotransmitter-gated ion-channel transmembrane domain"/>
    <property type="match status" value="1"/>
</dbReference>
<dbReference type="InterPro" id="IPR006201">
    <property type="entry name" value="Neur_channel"/>
</dbReference>
<keyword evidence="6 11" id="KW-0732">Signal</keyword>
<keyword evidence="4" id="KW-1003">Cell membrane</keyword>
<evidence type="ECO:0000313" key="14">
    <source>
        <dbReference type="EMBL" id="GMR32738.1"/>
    </source>
</evidence>
<feature type="non-terminal residue" evidence="14">
    <location>
        <position position="1"/>
    </location>
</feature>
<dbReference type="GO" id="GO:0005886">
    <property type="term" value="C:plasma membrane"/>
    <property type="evidence" value="ECO:0007669"/>
    <property type="project" value="UniProtKB-SubCell"/>
</dbReference>
<dbReference type="InterPro" id="IPR018000">
    <property type="entry name" value="Neurotransmitter_ion_chnl_CS"/>
</dbReference>
<evidence type="ECO:0000256" key="4">
    <source>
        <dbReference type="ARBA" id="ARBA00022475"/>
    </source>
</evidence>
<comment type="subcellular location">
    <subcellularLocation>
        <location evidence="2">Cell membrane</location>
    </subcellularLocation>
    <subcellularLocation>
        <location evidence="1">Membrane</location>
        <topology evidence="1">Multi-pass membrane protein</topology>
    </subcellularLocation>
</comment>
<evidence type="ECO:0000256" key="3">
    <source>
        <dbReference type="ARBA" id="ARBA00022448"/>
    </source>
</evidence>
<comment type="similarity">
    <text evidence="11">Belongs to the ligand-gated ion channel (TC 1.A.9) family.</text>
</comment>
<feature type="transmembrane region" description="Helical" evidence="11">
    <location>
        <begin position="562"/>
        <end position="581"/>
    </location>
</feature>
<evidence type="ECO:0000256" key="11">
    <source>
        <dbReference type="RuleBase" id="RU000687"/>
    </source>
</evidence>
<evidence type="ECO:0000256" key="1">
    <source>
        <dbReference type="ARBA" id="ARBA00004141"/>
    </source>
</evidence>
<dbReference type="InterPro" id="IPR006029">
    <property type="entry name" value="Neurotrans-gated_channel_TM"/>
</dbReference>
<feature type="transmembrane region" description="Helical" evidence="11">
    <location>
        <begin position="321"/>
        <end position="343"/>
    </location>
</feature>
<evidence type="ECO:0000256" key="8">
    <source>
        <dbReference type="ARBA" id="ARBA00023065"/>
    </source>
</evidence>
<evidence type="ECO:0000259" key="13">
    <source>
        <dbReference type="Pfam" id="PF02932"/>
    </source>
</evidence>
<dbReference type="Pfam" id="PF02931">
    <property type="entry name" value="Neur_chan_LBD"/>
    <property type="match status" value="1"/>
</dbReference>
<dbReference type="PROSITE" id="PS00236">
    <property type="entry name" value="NEUROTR_ION_CHANNEL"/>
    <property type="match status" value="1"/>
</dbReference>
<evidence type="ECO:0000256" key="10">
    <source>
        <dbReference type="ARBA" id="ARBA00023303"/>
    </source>
</evidence>
<keyword evidence="10 11" id="KW-0407">Ion channel</keyword>
<dbReference type="PRINTS" id="PR00253">
    <property type="entry name" value="GABAARECEPTR"/>
</dbReference>
<feature type="transmembrane region" description="Helical" evidence="11">
    <location>
        <begin position="355"/>
        <end position="375"/>
    </location>
</feature>
<dbReference type="Proteomes" id="UP001328107">
    <property type="component" value="Unassembled WGS sequence"/>
</dbReference>
<sequence>SQEGYAMIIVLLLFLPLVSSQLRPNSVPFPRVKREATQSTHDNNVQMQEYYWRLFEYNNRILADMRRRFIEENKAFTRSKAFEVREESSEEEKEKENHTRVPINEDEFCTSDKTIIEKLLNSYNSFKTPSETGVTVWIEVWVQEVNAVNEITSDFDMDIYVTELWMDDALRYEHLNPCKYNLSLNSEILEQIWKPNTVFINSKSAHIHMSPFKNVFLMIYPNGTVWVNYRVQVKGPCSMDFSSFPMDHQKCYLTLESFSYNNKEVDMQWTNSTSAPLSLLKDEIVLPDFVLSNYSTSLKMEIYPAGMWNELTMTFTFTRRYGWYIFQAYIPTYLTIFISWISFCLGAKMMPARTMLGVNSLLALTFQFGNIMRNLPRVSYVKALDVWMLVCLTFVFSSLLELAIVGAISSTREAREKTSSPPPRRPSLEEGGTHAALLQRLTQVDKSSLSMSPRLCRNHCSSEGDTATSSPMPTVHPMSNYGTLEEADHDASAKFIISRRIKAKREDRLLLVEETSFSPRLPEKCPIHSPFTGELIRSERKGCFARLWHWLSSLSTDRIDTFSIWLFPSLFAVFNIIYWSWYLSRPGPI</sequence>
<dbReference type="CDD" id="cd18990">
    <property type="entry name" value="LGIC_ECD_GABAAR"/>
    <property type="match status" value="1"/>
</dbReference>
<evidence type="ECO:0000256" key="9">
    <source>
        <dbReference type="ARBA" id="ARBA00023136"/>
    </source>
</evidence>
<evidence type="ECO:0000259" key="12">
    <source>
        <dbReference type="Pfam" id="PF02931"/>
    </source>
</evidence>
<dbReference type="SUPFAM" id="SSF90112">
    <property type="entry name" value="Neurotransmitter-gated ion-channel transmembrane pore"/>
    <property type="match status" value="1"/>
</dbReference>
<proteinExistence type="inferred from homology"/>
<dbReference type="InterPro" id="IPR036734">
    <property type="entry name" value="Neur_chan_lig-bd_sf"/>
</dbReference>
<dbReference type="Pfam" id="PF02932">
    <property type="entry name" value="Neur_chan_memb"/>
    <property type="match status" value="1"/>
</dbReference>
<comment type="caution">
    <text evidence="14">The sequence shown here is derived from an EMBL/GenBank/DDBJ whole genome shotgun (WGS) entry which is preliminary data.</text>
</comment>
<dbReference type="InterPro" id="IPR006028">
    <property type="entry name" value="GABAA/Glycine_rcpt"/>
</dbReference>
<keyword evidence="7 11" id="KW-1133">Transmembrane helix</keyword>
<accession>A0AAN4Z292</accession>
<dbReference type="AlphaFoldDB" id="A0AAN4Z292"/>
<gene>
    <name evidence="14" type="ORF">PMAYCL1PPCAC_02933</name>
</gene>
<keyword evidence="15" id="KW-1185">Reference proteome</keyword>
<dbReference type="GO" id="GO:0004888">
    <property type="term" value="F:transmembrane signaling receptor activity"/>
    <property type="evidence" value="ECO:0007669"/>
    <property type="project" value="InterPro"/>
</dbReference>
<evidence type="ECO:0000256" key="7">
    <source>
        <dbReference type="ARBA" id="ARBA00022989"/>
    </source>
</evidence>
<feature type="domain" description="Neurotransmitter-gated ion-channel ligand-binding" evidence="12">
    <location>
        <begin position="113"/>
        <end position="320"/>
    </location>
</feature>
<dbReference type="InterPro" id="IPR038050">
    <property type="entry name" value="Neuro_actylchol_rec"/>
</dbReference>
<organism evidence="14 15">
    <name type="scientific">Pristionchus mayeri</name>
    <dbReference type="NCBI Taxonomy" id="1317129"/>
    <lineage>
        <taxon>Eukaryota</taxon>
        <taxon>Metazoa</taxon>
        <taxon>Ecdysozoa</taxon>
        <taxon>Nematoda</taxon>
        <taxon>Chromadorea</taxon>
        <taxon>Rhabditida</taxon>
        <taxon>Rhabditina</taxon>
        <taxon>Diplogasteromorpha</taxon>
        <taxon>Diplogasteroidea</taxon>
        <taxon>Neodiplogasteridae</taxon>
        <taxon>Pristionchus</taxon>
    </lineage>
</organism>
<dbReference type="GO" id="GO:0005230">
    <property type="term" value="F:extracellular ligand-gated monoatomic ion channel activity"/>
    <property type="evidence" value="ECO:0007669"/>
    <property type="project" value="InterPro"/>
</dbReference>
<feature type="transmembrane region" description="Helical" evidence="11">
    <location>
        <begin position="387"/>
        <end position="408"/>
    </location>
</feature>
<dbReference type="InterPro" id="IPR006202">
    <property type="entry name" value="Neur_chan_lig-bd"/>
</dbReference>
<keyword evidence="3 11" id="KW-0813">Transport</keyword>
<evidence type="ECO:0000256" key="5">
    <source>
        <dbReference type="ARBA" id="ARBA00022692"/>
    </source>
</evidence>
<keyword evidence="5 11" id="KW-0812">Transmembrane</keyword>
<dbReference type="Gene3D" id="2.70.170.10">
    <property type="entry name" value="Neurotransmitter-gated ion-channel ligand-binding domain"/>
    <property type="match status" value="1"/>
</dbReference>
<feature type="chain" id="PRO_5042664903" evidence="11">
    <location>
        <begin position="21"/>
        <end position="589"/>
    </location>
</feature>
<dbReference type="SUPFAM" id="SSF63712">
    <property type="entry name" value="Nicotinic receptor ligand binding domain-like"/>
    <property type="match status" value="1"/>
</dbReference>
<keyword evidence="8 11" id="KW-0406">Ion transport</keyword>
<name>A0AAN4Z292_9BILA</name>
<dbReference type="EMBL" id="BTRK01000001">
    <property type="protein sequence ID" value="GMR32738.1"/>
    <property type="molecule type" value="Genomic_DNA"/>
</dbReference>
<keyword evidence="9 11" id="KW-0472">Membrane</keyword>
<feature type="signal peptide" evidence="11">
    <location>
        <begin position="1"/>
        <end position="20"/>
    </location>
</feature>
<evidence type="ECO:0000256" key="6">
    <source>
        <dbReference type="ARBA" id="ARBA00022729"/>
    </source>
</evidence>
<protein>
    <submittedName>
        <fullName evidence="14">Uncharacterized protein</fullName>
    </submittedName>
</protein>